<gene>
    <name evidence="9" type="ORF">P8625_13745</name>
</gene>
<name>A0ABY8L4Q2_9FLAO</name>
<keyword evidence="6" id="KW-0560">Oxidoreductase</keyword>
<dbReference type="Gene3D" id="3.40.109.10">
    <property type="entry name" value="NADH Oxidase"/>
    <property type="match status" value="1"/>
</dbReference>
<accession>A0ABY8L4Q2</accession>
<dbReference type="RefSeq" id="WP_279651010.1">
    <property type="nucleotide sequence ID" value="NZ_CP122539.1"/>
</dbReference>
<feature type="compositionally biased region" description="Basic and acidic residues" evidence="7">
    <location>
        <begin position="190"/>
        <end position="199"/>
    </location>
</feature>
<dbReference type="Proteomes" id="UP001232001">
    <property type="component" value="Chromosome"/>
</dbReference>
<feature type="region of interest" description="Disordered" evidence="7">
    <location>
        <begin position="177"/>
        <end position="199"/>
    </location>
</feature>
<evidence type="ECO:0000256" key="4">
    <source>
        <dbReference type="ARBA" id="ARBA00022643"/>
    </source>
</evidence>
<evidence type="ECO:0000259" key="8">
    <source>
        <dbReference type="Pfam" id="PF00881"/>
    </source>
</evidence>
<dbReference type="CDD" id="cd02149">
    <property type="entry name" value="NfsB-like"/>
    <property type="match status" value="1"/>
</dbReference>
<comment type="cofactor">
    <cofactor evidence="1">
        <name>FMN</name>
        <dbReference type="ChEBI" id="CHEBI:58210"/>
    </cofactor>
</comment>
<sequence length="199" mass="22541">MKPLELAKKRYSTKRYDRSKKIPQEKIEELKAVLHLTPSSINIQPWKFTFVSNTEVKTQLAAASLHNEGKINQADLLIVFSVADDLEEFQKTVNQLPDGLRDWYNNIKQTTPESDVKVWLAKQVYIALGVALSTAIALGLDSTPMEGIEPDKYADILNMKAYKPILAMAVGYRSEDDKYQPSVMPKSRRPKEDVIETVS</sequence>
<organism evidence="9 10">
    <name type="scientific">Tenacibaculum tangerinum</name>
    <dbReference type="NCBI Taxonomy" id="3038772"/>
    <lineage>
        <taxon>Bacteria</taxon>
        <taxon>Pseudomonadati</taxon>
        <taxon>Bacteroidota</taxon>
        <taxon>Flavobacteriia</taxon>
        <taxon>Flavobacteriales</taxon>
        <taxon>Flavobacteriaceae</taxon>
        <taxon>Tenacibaculum</taxon>
    </lineage>
</organism>
<evidence type="ECO:0000256" key="7">
    <source>
        <dbReference type="SAM" id="MobiDB-lite"/>
    </source>
</evidence>
<keyword evidence="4" id="KW-0288">FMN</keyword>
<evidence type="ECO:0000256" key="1">
    <source>
        <dbReference type="ARBA" id="ARBA00001917"/>
    </source>
</evidence>
<dbReference type="EMBL" id="CP122539">
    <property type="protein sequence ID" value="WGH75120.1"/>
    <property type="molecule type" value="Genomic_DNA"/>
</dbReference>
<dbReference type="Pfam" id="PF00881">
    <property type="entry name" value="Nitroreductase"/>
    <property type="match status" value="1"/>
</dbReference>
<evidence type="ECO:0000313" key="9">
    <source>
        <dbReference type="EMBL" id="WGH75120.1"/>
    </source>
</evidence>
<protein>
    <submittedName>
        <fullName evidence="9">Nitroreductase family protein</fullName>
    </submittedName>
</protein>
<dbReference type="SUPFAM" id="SSF55469">
    <property type="entry name" value="FMN-dependent nitroreductase-like"/>
    <property type="match status" value="1"/>
</dbReference>
<evidence type="ECO:0000256" key="5">
    <source>
        <dbReference type="ARBA" id="ARBA00022857"/>
    </source>
</evidence>
<keyword evidence="3" id="KW-0285">Flavoprotein</keyword>
<proteinExistence type="inferred from homology"/>
<dbReference type="InterPro" id="IPR000415">
    <property type="entry name" value="Nitroreductase-like"/>
</dbReference>
<evidence type="ECO:0000256" key="2">
    <source>
        <dbReference type="ARBA" id="ARBA00007118"/>
    </source>
</evidence>
<comment type="similarity">
    <text evidence="2">Belongs to the nitroreductase family.</text>
</comment>
<dbReference type="PANTHER" id="PTHR43673">
    <property type="entry name" value="NAD(P)H NITROREDUCTASE YDGI-RELATED"/>
    <property type="match status" value="1"/>
</dbReference>
<dbReference type="InterPro" id="IPR033878">
    <property type="entry name" value="NfsB-like"/>
</dbReference>
<evidence type="ECO:0000256" key="6">
    <source>
        <dbReference type="ARBA" id="ARBA00023002"/>
    </source>
</evidence>
<keyword evidence="10" id="KW-1185">Reference proteome</keyword>
<evidence type="ECO:0000256" key="3">
    <source>
        <dbReference type="ARBA" id="ARBA00022630"/>
    </source>
</evidence>
<keyword evidence="5" id="KW-0521">NADP</keyword>
<feature type="domain" description="Nitroreductase" evidence="8">
    <location>
        <begin position="8"/>
        <end position="172"/>
    </location>
</feature>
<reference evidence="9 10" key="1">
    <citation type="submission" date="2023-04" db="EMBL/GenBank/DDBJ databases">
        <title>Tenacibaculum tangerinum sp. nov., isolated from sea tidal flat of South Korea.</title>
        <authorList>
            <person name="Lee S.H."/>
            <person name="Kim J.-J."/>
        </authorList>
    </citation>
    <scope>NUCLEOTIDE SEQUENCE [LARGE SCALE GENOMIC DNA]</scope>
    <source>
        <strain evidence="9 10">GRR-S3-23</strain>
    </source>
</reference>
<dbReference type="PANTHER" id="PTHR43673:SF2">
    <property type="entry name" value="NITROREDUCTASE"/>
    <property type="match status" value="1"/>
</dbReference>
<dbReference type="InterPro" id="IPR029479">
    <property type="entry name" value="Nitroreductase"/>
</dbReference>
<evidence type="ECO:0000313" key="10">
    <source>
        <dbReference type="Proteomes" id="UP001232001"/>
    </source>
</evidence>